<evidence type="ECO:0000313" key="2">
    <source>
        <dbReference type="Proteomes" id="UP000185024"/>
    </source>
</evidence>
<dbReference type="AlphaFoldDB" id="A0A1N6CS73"/>
<gene>
    <name evidence="1" type="ORF">SAMN05878438_0501</name>
</gene>
<organism evidence="1 2">
    <name type="scientific">Vreelandella aquamarina</name>
    <dbReference type="NCBI Taxonomy" id="77097"/>
    <lineage>
        <taxon>Bacteria</taxon>
        <taxon>Pseudomonadati</taxon>
        <taxon>Pseudomonadota</taxon>
        <taxon>Gammaproteobacteria</taxon>
        <taxon>Oceanospirillales</taxon>
        <taxon>Halomonadaceae</taxon>
        <taxon>Vreelandella</taxon>
    </lineage>
</organism>
<protein>
    <submittedName>
        <fullName evidence="1">Transposase</fullName>
    </submittedName>
</protein>
<reference evidence="1 2" key="1">
    <citation type="submission" date="2016-11" db="EMBL/GenBank/DDBJ databases">
        <authorList>
            <person name="Jaros S."/>
            <person name="Januszkiewicz K."/>
            <person name="Wedrychowicz H."/>
        </authorList>
    </citation>
    <scope>NUCLEOTIDE SEQUENCE [LARGE SCALE GENOMIC DNA]</scope>
    <source>
        <strain evidence="1 2">ACAM 239</strain>
    </source>
</reference>
<dbReference type="EMBL" id="FSQX01000001">
    <property type="protein sequence ID" value="SIN61335.1"/>
    <property type="molecule type" value="Genomic_DNA"/>
</dbReference>
<dbReference type="InterPro" id="IPR047655">
    <property type="entry name" value="Transpos_IS630-like"/>
</dbReference>
<dbReference type="InterPro" id="IPR009057">
    <property type="entry name" value="Homeodomain-like_sf"/>
</dbReference>
<dbReference type="NCBIfam" id="NF033545">
    <property type="entry name" value="transpos_IS630"/>
    <property type="match status" value="1"/>
</dbReference>
<dbReference type="SUPFAM" id="SSF46689">
    <property type="entry name" value="Homeodomain-like"/>
    <property type="match status" value="1"/>
</dbReference>
<proteinExistence type="predicted"/>
<sequence length="209" mass="24053">MARRRFIAPLSDSEQQTLTSAYQDGEKRALRRRAHAILLSNQGHTINQISEILQVRRDAVSRWLKQWEASGLDGLIDKPRSGRTPALDDNDHQRLQELVAEQPHQLRSLHARFQEETGKKVSMVTLRRALKKNRLSFKRIRHSLKARRDETDFRNTQASSRRFTSGKTRANMSSITLMNQAFHNHRRCHTRGAPLVNPAKCPPTHIAEG</sequence>
<accession>A0A1N6CS73</accession>
<evidence type="ECO:0000313" key="1">
    <source>
        <dbReference type="EMBL" id="SIN61335.1"/>
    </source>
</evidence>
<dbReference type="Pfam" id="PF13565">
    <property type="entry name" value="HTH_32"/>
    <property type="match status" value="1"/>
</dbReference>
<name>A0A1N6CS73_9GAMM</name>
<dbReference type="Proteomes" id="UP000185024">
    <property type="component" value="Unassembled WGS sequence"/>
</dbReference>